<accession>A0ABN9SSA1</accession>
<evidence type="ECO:0000256" key="6">
    <source>
        <dbReference type="SAM" id="MobiDB-lite"/>
    </source>
</evidence>
<evidence type="ECO:0000256" key="2">
    <source>
        <dbReference type="ARBA" id="ARBA00022723"/>
    </source>
</evidence>
<feature type="compositionally biased region" description="Low complexity" evidence="6">
    <location>
        <begin position="75"/>
        <end position="87"/>
    </location>
</feature>
<dbReference type="InterPro" id="IPR045054">
    <property type="entry name" value="P4HA-like"/>
</dbReference>
<dbReference type="Proteomes" id="UP001189429">
    <property type="component" value="Unassembled WGS sequence"/>
</dbReference>
<evidence type="ECO:0000256" key="3">
    <source>
        <dbReference type="ARBA" id="ARBA00022964"/>
    </source>
</evidence>
<dbReference type="SMART" id="SM00702">
    <property type="entry name" value="P4Hc"/>
    <property type="match status" value="1"/>
</dbReference>
<keyword evidence="5" id="KW-0408">Iron</keyword>
<evidence type="ECO:0000313" key="9">
    <source>
        <dbReference type="Proteomes" id="UP001189429"/>
    </source>
</evidence>
<dbReference type="PANTHER" id="PTHR10869">
    <property type="entry name" value="PROLYL 4-HYDROXYLASE ALPHA SUBUNIT"/>
    <property type="match status" value="1"/>
</dbReference>
<dbReference type="PANTHER" id="PTHR10869:SF246">
    <property type="entry name" value="TRANSMEMBRANE PROLYL 4-HYDROXYLASE"/>
    <property type="match status" value="1"/>
</dbReference>
<gene>
    <name evidence="8" type="ORF">PCOR1329_LOCUS32148</name>
</gene>
<comment type="cofactor">
    <cofactor evidence="1">
        <name>L-ascorbate</name>
        <dbReference type="ChEBI" id="CHEBI:38290"/>
    </cofactor>
</comment>
<evidence type="ECO:0000256" key="4">
    <source>
        <dbReference type="ARBA" id="ARBA00023002"/>
    </source>
</evidence>
<dbReference type="EMBL" id="CAUYUJ010012914">
    <property type="protein sequence ID" value="CAK0834869.1"/>
    <property type="molecule type" value="Genomic_DNA"/>
</dbReference>
<evidence type="ECO:0000313" key="8">
    <source>
        <dbReference type="EMBL" id="CAK0834869.1"/>
    </source>
</evidence>
<dbReference type="InterPro" id="IPR006620">
    <property type="entry name" value="Pro_4_hyd_alph"/>
</dbReference>
<name>A0ABN9SSA1_9DINO</name>
<feature type="domain" description="Prolyl 4-hydroxylase alpha subunit" evidence="7">
    <location>
        <begin position="48"/>
        <end position="227"/>
    </location>
</feature>
<dbReference type="Gene3D" id="2.60.120.620">
    <property type="entry name" value="q2cbj1_9rhob like domain"/>
    <property type="match status" value="1"/>
</dbReference>
<reference evidence="8" key="1">
    <citation type="submission" date="2023-10" db="EMBL/GenBank/DDBJ databases">
        <authorList>
            <person name="Chen Y."/>
            <person name="Shah S."/>
            <person name="Dougan E. K."/>
            <person name="Thang M."/>
            <person name="Chan C."/>
        </authorList>
    </citation>
    <scope>NUCLEOTIDE SEQUENCE [LARGE SCALE GENOMIC DNA]</scope>
</reference>
<dbReference type="InterPro" id="IPR044862">
    <property type="entry name" value="Pro_4_hyd_alph_FE2OG_OXY"/>
</dbReference>
<keyword evidence="3" id="KW-0223">Dioxygenase</keyword>
<sequence>GAAAPRMARVTVLPESEAIGIVDAVQLLGKDAVPPRRDPHTGQPAECSHVLELADGLWTRSLVSSFAAAGAQGVSGAGAESSAPSGATDGIKARQSQTRTSTSCVLRAMQTAAVGRIELRLASLAKLPVETLERPTVVRYAPGEHFNEHHDGKFRPRTVFVYLNDLPEDDPGGDTFFPHLGLSFRPRAGCAVIWTNTTPDGREDSRLCHCGRPPKSGVKFGINCFFNTERMRLVHSPQAEVQLQAAHAVDVRALWPEGHGALPEGARGTRSYKLKSTPEITAVPCLAGDDEVDHLLELAGRPRGEEAAPAEGDGCLLQGGTHLLRLLGVAESSTVEALEGRLAAAARFPLDHLGPLRLVRAGSVQGLCNRGCGQKSGLVCLSDRDEVFFPHLGLRLALRRGDALLWSNVCDEPGGTEPGARSRVVEDLRTTRVHLGPSGSGAPAALSLDVSFHDGPLRSLQRGAAAKVALSGG</sequence>
<proteinExistence type="predicted"/>
<keyword evidence="9" id="KW-1185">Reference proteome</keyword>
<feature type="region of interest" description="Disordered" evidence="6">
    <location>
        <begin position="75"/>
        <end position="100"/>
    </location>
</feature>
<dbReference type="Pfam" id="PF13640">
    <property type="entry name" value="2OG-FeII_Oxy_3"/>
    <property type="match status" value="1"/>
</dbReference>
<keyword evidence="2" id="KW-0479">Metal-binding</keyword>
<keyword evidence="4" id="KW-0560">Oxidoreductase</keyword>
<protein>
    <recommendedName>
        <fullName evidence="7">Prolyl 4-hydroxylase alpha subunit domain-containing protein</fullName>
    </recommendedName>
</protein>
<evidence type="ECO:0000256" key="1">
    <source>
        <dbReference type="ARBA" id="ARBA00001961"/>
    </source>
</evidence>
<evidence type="ECO:0000259" key="7">
    <source>
        <dbReference type="SMART" id="SM00702"/>
    </source>
</evidence>
<organism evidence="8 9">
    <name type="scientific">Prorocentrum cordatum</name>
    <dbReference type="NCBI Taxonomy" id="2364126"/>
    <lineage>
        <taxon>Eukaryota</taxon>
        <taxon>Sar</taxon>
        <taxon>Alveolata</taxon>
        <taxon>Dinophyceae</taxon>
        <taxon>Prorocentrales</taxon>
        <taxon>Prorocentraceae</taxon>
        <taxon>Prorocentrum</taxon>
    </lineage>
</organism>
<comment type="caution">
    <text evidence="8">The sequence shown here is derived from an EMBL/GenBank/DDBJ whole genome shotgun (WGS) entry which is preliminary data.</text>
</comment>
<evidence type="ECO:0000256" key="5">
    <source>
        <dbReference type="ARBA" id="ARBA00023004"/>
    </source>
</evidence>
<feature type="non-terminal residue" evidence="8">
    <location>
        <position position="1"/>
    </location>
</feature>